<name>A0ABP1PMK6_9HEXA</name>
<reference evidence="2 3" key="1">
    <citation type="submission" date="2024-08" db="EMBL/GenBank/DDBJ databases">
        <authorList>
            <person name="Cucini C."/>
            <person name="Frati F."/>
        </authorList>
    </citation>
    <scope>NUCLEOTIDE SEQUENCE [LARGE SCALE GENOMIC DNA]</scope>
</reference>
<keyword evidence="1" id="KW-1133">Transmembrane helix</keyword>
<sequence length="84" mass="9482">MSLAMKVPCLFSKAAVLLAWIQPDRFKCMNDAETMEYAKPRTIFMALFFAVMCATIVFGLLEVFSGKMKTDKKVPKPSNDIIEI</sequence>
<keyword evidence="1" id="KW-0472">Membrane</keyword>
<keyword evidence="1" id="KW-0812">Transmembrane</keyword>
<comment type="caution">
    <text evidence="2">The sequence shown here is derived from an EMBL/GenBank/DDBJ whole genome shotgun (WGS) entry which is preliminary data.</text>
</comment>
<protein>
    <submittedName>
        <fullName evidence="2">Uncharacterized protein</fullName>
    </submittedName>
</protein>
<evidence type="ECO:0000256" key="1">
    <source>
        <dbReference type="SAM" id="Phobius"/>
    </source>
</evidence>
<evidence type="ECO:0000313" key="3">
    <source>
        <dbReference type="Proteomes" id="UP001642540"/>
    </source>
</evidence>
<feature type="transmembrane region" description="Helical" evidence="1">
    <location>
        <begin position="42"/>
        <end position="64"/>
    </location>
</feature>
<organism evidence="2 3">
    <name type="scientific">Orchesella dallaii</name>
    <dbReference type="NCBI Taxonomy" id="48710"/>
    <lineage>
        <taxon>Eukaryota</taxon>
        <taxon>Metazoa</taxon>
        <taxon>Ecdysozoa</taxon>
        <taxon>Arthropoda</taxon>
        <taxon>Hexapoda</taxon>
        <taxon>Collembola</taxon>
        <taxon>Entomobryomorpha</taxon>
        <taxon>Entomobryoidea</taxon>
        <taxon>Orchesellidae</taxon>
        <taxon>Orchesellinae</taxon>
        <taxon>Orchesella</taxon>
    </lineage>
</organism>
<dbReference type="Proteomes" id="UP001642540">
    <property type="component" value="Unassembled WGS sequence"/>
</dbReference>
<proteinExistence type="predicted"/>
<keyword evidence="3" id="KW-1185">Reference proteome</keyword>
<accession>A0ABP1PMK6</accession>
<gene>
    <name evidence="2" type="ORF">ODALV1_LOCUS1687</name>
</gene>
<dbReference type="EMBL" id="CAXLJM020000006">
    <property type="protein sequence ID" value="CAL8071371.1"/>
    <property type="molecule type" value="Genomic_DNA"/>
</dbReference>
<evidence type="ECO:0000313" key="2">
    <source>
        <dbReference type="EMBL" id="CAL8071371.1"/>
    </source>
</evidence>